<dbReference type="Pfam" id="PF08569">
    <property type="entry name" value="Mo25"/>
    <property type="match status" value="1"/>
</dbReference>
<evidence type="ECO:0000256" key="1">
    <source>
        <dbReference type="ARBA" id="ARBA00011012"/>
    </source>
</evidence>
<organism evidence="2 3">
    <name type="scientific">Dioszegia hungarica</name>
    <dbReference type="NCBI Taxonomy" id="4972"/>
    <lineage>
        <taxon>Eukaryota</taxon>
        <taxon>Fungi</taxon>
        <taxon>Dikarya</taxon>
        <taxon>Basidiomycota</taxon>
        <taxon>Agaricomycotina</taxon>
        <taxon>Tremellomycetes</taxon>
        <taxon>Tremellales</taxon>
        <taxon>Bulleribasidiaceae</taxon>
        <taxon>Dioszegia</taxon>
    </lineage>
</organism>
<sequence>MNFFSRQKSRIQSPSDTVRLLRENIGRLEAPPQGDSHRKATDDISRHMTAIKSAVVGEADQEPSTETVTQVANEVYAQDVMRLMVVHMEAFEFEARKDACTIINALLRRQIGTRLPTVEFLTNRPDTMFAALKQYSNAEIALNTGGVLKEMLRYEPLARILLYSEEFYTFPHFIETTTFGISCDAFANMKECLTKHKPMVAQYLDQHYDRFFKMYQTLILSSNYVTKRQSLKLLGEILLDRANYAIMTRFIADEANLKTMMNFLRDKSRNIQFEAFHVFKVFVANPSKPPQIASILRRNKERLLTFLKDFHNDKEGQLAGSCSDEKAFLITQIQQL</sequence>
<proteinExistence type="inferred from homology"/>
<dbReference type="GO" id="GO:0043539">
    <property type="term" value="F:protein serine/threonine kinase activator activity"/>
    <property type="evidence" value="ECO:0007669"/>
    <property type="project" value="TreeGrafter"/>
</dbReference>
<dbReference type="InterPro" id="IPR013878">
    <property type="entry name" value="Mo25"/>
</dbReference>
<dbReference type="RefSeq" id="XP_052948679.1">
    <property type="nucleotide sequence ID" value="XM_053089272.1"/>
</dbReference>
<dbReference type="GeneID" id="77728477"/>
<gene>
    <name evidence="2" type="ORF">MKK02DRAFT_35805</name>
</gene>
<accession>A0AA38HF95</accession>
<keyword evidence="3" id="KW-1185">Reference proteome</keyword>
<reference evidence="2" key="1">
    <citation type="journal article" date="2022" name="G3 (Bethesda)">
        <title>High quality genome of the basidiomycete yeast Dioszegia hungarica PDD-24b-2 isolated from cloud water.</title>
        <authorList>
            <person name="Jarrige D."/>
            <person name="Haridas S."/>
            <person name="Bleykasten-Grosshans C."/>
            <person name="Joly M."/>
            <person name="Nadalig T."/>
            <person name="Sancelme M."/>
            <person name="Vuilleumier S."/>
            <person name="Grigoriev I.V."/>
            <person name="Amato P."/>
            <person name="Bringel F."/>
        </authorList>
    </citation>
    <scope>NUCLEOTIDE SEQUENCE</scope>
    <source>
        <strain evidence="2">PDD-24b-2</strain>
    </source>
</reference>
<comment type="caution">
    <text evidence="2">The sequence shown here is derived from an EMBL/GenBank/DDBJ whole genome shotgun (WGS) entry which is preliminary data.</text>
</comment>
<dbReference type="GO" id="GO:0035556">
    <property type="term" value="P:intracellular signal transduction"/>
    <property type="evidence" value="ECO:0007669"/>
    <property type="project" value="TreeGrafter"/>
</dbReference>
<dbReference type="EMBL" id="JAKWFO010000002">
    <property type="protein sequence ID" value="KAI9638902.1"/>
    <property type="molecule type" value="Genomic_DNA"/>
</dbReference>
<protein>
    <submittedName>
        <fullName evidence="2">Transcriptional repressor</fullName>
    </submittedName>
</protein>
<name>A0AA38HF95_9TREE</name>
<dbReference type="PANTHER" id="PTHR10182">
    <property type="entry name" value="CALCIUM-BINDING PROTEIN 39-RELATED"/>
    <property type="match status" value="1"/>
</dbReference>
<dbReference type="AlphaFoldDB" id="A0AA38HF95"/>
<evidence type="ECO:0000313" key="2">
    <source>
        <dbReference type="EMBL" id="KAI9638902.1"/>
    </source>
</evidence>
<dbReference type="Proteomes" id="UP001164286">
    <property type="component" value="Unassembled WGS sequence"/>
</dbReference>
<evidence type="ECO:0000313" key="3">
    <source>
        <dbReference type="Proteomes" id="UP001164286"/>
    </source>
</evidence>
<dbReference type="InterPro" id="IPR016024">
    <property type="entry name" value="ARM-type_fold"/>
</dbReference>
<dbReference type="PANTHER" id="PTHR10182:SF3">
    <property type="entry name" value="PROTEIN MO25"/>
    <property type="match status" value="1"/>
</dbReference>
<dbReference type="InterPro" id="IPR011989">
    <property type="entry name" value="ARM-like"/>
</dbReference>
<dbReference type="Gene3D" id="1.25.10.10">
    <property type="entry name" value="Leucine-rich Repeat Variant"/>
    <property type="match status" value="1"/>
</dbReference>
<dbReference type="SUPFAM" id="SSF48371">
    <property type="entry name" value="ARM repeat"/>
    <property type="match status" value="1"/>
</dbReference>
<comment type="similarity">
    <text evidence="1">Belongs to the Mo25 family.</text>
</comment>